<dbReference type="GO" id="GO:0006581">
    <property type="term" value="P:acetylcholine catabolic process"/>
    <property type="evidence" value="ECO:0007669"/>
    <property type="project" value="TreeGrafter"/>
</dbReference>
<dbReference type="GO" id="GO:0005615">
    <property type="term" value="C:extracellular space"/>
    <property type="evidence" value="ECO:0007669"/>
    <property type="project" value="TreeGrafter"/>
</dbReference>
<dbReference type="Pfam" id="PF00135">
    <property type="entry name" value="COesterase"/>
    <property type="match status" value="1"/>
</dbReference>
<dbReference type="PROSITE" id="PS00122">
    <property type="entry name" value="CARBOXYLESTERASE_B_1"/>
    <property type="match status" value="1"/>
</dbReference>
<evidence type="ECO:0000256" key="1">
    <source>
        <dbReference type="ARBA" id="ARBA00005964"/>
    </source>
</evidence>
<evidence type="ECO:0000313" key="8">
    <source>
        <dbReference type="EMBL" id="KAH8028016.1"/>
    </source>
</evidence>
<keyword evidence="4" id="KW-0325">Glycoprotein</keyword>
<dbReference type="SUPFAM" id="SSF53474">
    <property type="entry name" value="alpha/beta-Hydrolases"/>
    <property type="match status" value="1"/>
</dbReference>
<organism evidence="8 9">
    <name type="scientific">Rhipicephalus microplus</name>
    <name type="common">Cattle tick</name>
    <name type="synonym">Boophilus microplus</name>
    <dbReference type="NCBI Taxonomy" id="6941"/>
    <lineage>
        <taxon>Eukaryota</taxon>
        <taxon>Metazoa</taxon>
        <taxon>Ecdysozoa</taxon>
        <taxon>Arthropoda</taxon>
        <taxon>Chelicerata</taxon>
        <taxon>Arachnida</taxon>
        <taxon>Acari</taxon>
        <taxon>Parasitiformes</taxon>
        <taxon>Ixodida</taxon>
        <taxon>Ixodoidea</taxon>
        <taxon>Ixodidae</taxon>
        <taxon>Rhipicephalinae</taxon>
        <taxon>Rhipicephalus</taxon>
        <taxon>Boophilus</taxon>
    </lineage>
</organism>
<evidence type="ECO:0000256" key="2">
    <source>
        <dbReference type="ARBA" id="ARBA00022487"/>
    </source>
</evidence>
<dbReference type="EMBL" id="JABSTU010000006">
    <property type="protein sequence ID" value="KAH8028016.1"/>
    <property type="molecule type" value="Genomic_DNA"/>
</dbReference>
<sequence>MDAEEAEKLALGSNAMGTEATVQAAGEETADAPTQDRKDSTKKSEELAATGGQRDIQETIEEDMGTSGEIATPEVAIIHQYLWYYANQYLCLRGNGTHVIDPFRQWIKKNIRSFGGDPSRVTLMGESAGAMSVHAHILSPMSRGLFHRAITMSGAMGTPDFSDPVHRSVSKGNDVAAIVGCRSADVTLYSEPDSVIHCLRNKYVQSTVLTAVSTSVYGAGAGGLSLRRDTLRWSRSLKWGSQEHA</sequence>
<dbReference type="AlphaFoldDB" id="A0A9J6E1W2"/>
<evidence type="ECO:0000313" key="9">
    <source>
        <dbReference type="Proteomes" id="UP000821866"/>
    </source>
</evidence>
<accession>A0A9J6E1W2</accession>
<dbReference type="GO" id="GO:0003990">
    <property type="term" value="F:acetylcholinesterase activity"/>
    <property type="evidence" value="ECO:0007669"/>
    <property type="project" value="TreeGrafter"/>
</dbReference>
<dbReference type="Proteomes" id="UP000821866">
    <property type="component" value="Chromosome 4"/>
</dbReference>
<evidence type="ECO:0000256" key="5">
    <source>
        <dbReference type="RuleBase" id="RU361235"/>
    </source>
</evidence>
<comment type="caution">
    <text evidence="8">The sequence shown here is derived from an EMBL/GenBank/DDBJ whole genome shotgun (WGS) entry which is preliminary data.</text>
</comment>
<dbReference type="GO" id="GO:0019695">
    <property type="term" value="P:choline metabolic process"/>
    <property type="evidence" value="ECO:0007669"/>
    <property type="project" value="TreeGrafter"/>
</dbReference>
<dbReference type="EC" id="3.1.1.-" evidence="5"/>
<evidence type="ECO:0000256" key="4">
    <source>
        <dbReference type="ARBA" id="ARBA00023180"/>
    </source>
</evidence>
<dbReference type="PANTHER" id="PTHR43918:SF4">
    <property type="entry name" value="CARBOXYLIC ESTER HYDROLASE"/>
    <property type="match status" value="1"/>
</dbReference>
<name>A0A9J6E1W2_RHIMP</name>
<protein>
    <recommendedName>
        <fullName evidence="5">Carboxylic ester hydrolase</fullName>
        <ecNumber evidence="5">3.1.1.-</ecNumber>
    </recommendedName>
</protein>
<dbReference type="GO" id="GO:0005886">
    <property type="term" value="C:plasma membrane"/>
    <property type="evidence" value="ECO:0007669"/>
    <property type="project" value="TreeGrafter"/>
</dbReference>
<dbReference type="Gene3D" id="3.40.50.1820">
    <property type="entry name" value="alpha/beta hydrolase"/>
    <property type="match status" value="1"/>
</dbReference>
<feature type="compositionally biased region" description="Basic and acidic residues" evidence="6">
    <location>
        <begin position="34"/>
        <end position="46"/>
    </location>
</feature>
<reference evidence="8" key="2">
    <citation type="submission" date="2021-09" db="EMBL/GenBank/DDBJ databases">
        <authorList>
            <person name="Jia N."/>
            <person name="Wang J."/>
            <person name="Shi W."/>
            <person name="Du L."/>
            <person name="Sun Y."/>
            <person name="Zhan W."/>
            <person name="Jiang J."/>
            <person name="Wang Q."/>
            <person name="Zhang B."/>
            <person name="Ji P."/>
            <person name="Sakyi L.B."/>
            <person name="Cui X."/>
            <person name="Yuan T."/>
            <person name="Jiang B."/>
            <person name="Yang W."/>
            <person name="Lam T.T.-Y."/>
            <person name="Chang Q."/>
            <person name="Ding S."/>
            <person name="Wang X."/>
            <person name="Zhu J."/>
            <person name="Ruan X."/>
            <person name="Zhao L."/>
            <person name="Wei J."/>
            <person name="Que T."/>
            <person name="Du C."/>
            <person name="Cheng J."/>
            <person name="Dai P."/>
            <person name="Han X."/>
            <person name="Huang E."/>
            <person name="Gao Y."/>
            <person name="Liu J."/>
            <person name="Shao H."/>
            <person name="Ye R."/>
            <person name="Li L."/>
            <person name="Wei W."/>
            <person name="Wang X."/>
            <person name="Wang C."/>
            <person name="Huo Q."/>
            <person name="Li W."/>
            <person name="Guo W."/>
            <person name="Chen H."/>
            <person name="Chen S."/>
            <person name="Zhou L."/>
            <person name="Zhou L."/>
            <person name="Ni X."/>
            <person name="Tian J."/>
            <person name="Zhou Y."/>
            <person name="Sheng Y."/>
            <person name="Liu T."/>
            <person name="Pan Y."/>
            <person name="Xia L."/>
            <person name="Li J."/>
            <person name="Zhao F."/>
            <person name="Cao W."/>
        </authorList>
    </citation>
    <scope>NUCLEOTIDE SEQUENCE</scope>
    <source>
        <strain evidence="8">Rmic-2018</strain>
        <tissue evidence="8">Larvae</tissue>
    </source>
</reference>
<evidence type="ECO:0000256" key="6">
    <source>
        <dbReference type="SAM" id="MobiDB-lite"/>
    </source>
</evidence>
<dbReference type="InterPro" id="IPR002018">
    <property type="entry name" value="CarbesteraseB"/>
</dbReference>
<keyword evidence="9" id="KW-1185">Reference proteome</keyword>
<dbReference type="InterPro" id="IPR019826">
    <property type="entry name" value="Carboxylesterase_B_AS"/>
</dbReference>
<feature type="region of interest" description="Disordered" evidence="6">
    <location>
        <begin position="1"/>
        <end position="54"/>
    </location>
</feature>
<keyword evidence="3 5" id="KW-0378">Hydrolase</keyword>
<feature type="domain" description="Carboxylesterase type B" evidence="7">
    <location>
        <begin position="105"/>
        <end position="209"/>
    </location>
</feature>
<evidence type="ECO:0000259" key="7">
    <source>
        <dbReference type="Pfam" id="PF00135"/>
    </source>
</evidence>
<reference evidence="8" key="1">
    <citation type="journal article" date="2020" name="Cell">
        <title>Large-Scale Comparative Analyses of Tick Genomes Elucidate Their Genetic Diversity and Vector Capacities.</title>
        <authorList>
            <consortium name="Tick Genome and Microbiome Consortium (TIGMIC)"/>
            <person name="Jia N."/>
            <person name="Wang J."/>
            <person name="Shi W."/>
            <person name="Du L."/>
            <person name="Sun Y."/>
            <person name="Zhan W."/>
            <person name="Jiang J.F."/>
            <person name="Wang Q."/>
            <person name="Zhang B."/>
            <person name="Ji P."/>
            <person name="Bell-Sakyi L."/>
            <person name="Cui X.M."/>
            <person name="Yuan T.T."/>
            <person name="Jiang B.G."/>
            <person name="Yang W.F."/>
            <person name="Lam T.T."/>
            <person name="Chang Q.C."/>
            <person name="Ding S.J."/>
            <person name="Wang X.J."/>
            <person name="Zhu J.G."/>
            <person name="Ruan X.D."/>
            <person name="Zhao L."/>
            <person name="Wei J.T."/>
            <person name="Ye R.Z."/>
            <person name="Que T.C."/>
            <person name="Du C.H."/>
            <person name="Zhou Y.H."/>
            <person name="Cheng J.X."/>
            <person name="Dai P.F."/>
            <person name="Guo W.B."/>
            <person name="Han X.H."/>
            <person name="Huang E.J."/>
            <person name="Li L.F."/>
            <person name="Wei W."/>
            <person name="Gao Y.C."/>
            <person name="Liu J.Z."/>
            <person name="Shao H.Z."/>
            <person name="Wang X."/>
            <person name="Wang C.C."/>
            <person name="Yang T.C."/>
            <person name="Huo Q.B."/>
            <person name="Li W."/>
            <person name="Chen H.Y."/>
            <person name="Chen S.E."/>
            <person name="Zhou L.G."/>
            <person name="Ni X.B."/>
            <person name="Tian J.H."/>
            <person name="Sheng Y."/>
            <person name="Liu T."/>
            <person name="Pan Y.S."/>
            <person name="Xia L.Y."/>
            <person name="Li J."/>
            <person name="Zhao F."/>
            <person name="Cao W.C."/>
        </authorList>
    </citation>
    <scope>NUCLEOTIDE SEQUENCE</scope>
    <source>
        <strain evidence="8">Rmic-2018</strain>
    </source>
</reference>
<dbReference type="InterPro" id="IPR029058">
    <property type="entry name" value="AB_hydrolase_fold"/>
</dbReference>
<proteinExistence type="inferred from homology"/>
<evidence type="ECO:0000256" key="3">
    <source>
        <dbReference type="ARBA" id="ARBA00022801"/>
    </source>
</evidence>
<dbReference type="InterPro" id="IPR050654">
    <property type="entry name" value="AChE-related_enzymes"/>
</dbReference>
<dbReference type="PANTHER" id="PTHR43918">
    <property type="entry name" value="ACETYLCHOLINESTERASE"/>
    <property type="match status" value="1"/>
</dbReference>
<keyword evidence="2" id="KW-0719">Serine esterase</keyword>
<gene>
    <name evidence="8" type="ORF">HPB51_012602</name>
</gene>
<comment type="similarity">
    <text evidence="1 5">Belongs to the type-B carboxylesterase/lipase family.</text>
</comment>